<dbReference type="InterPro" id="IPR003593">
    <property type="entry name" value="AAA+_ATPase"/>
</dbReference>
<dbReference type="SMART" id="SM00382">
    <property type="entry name" value="AAA"/>
    <property type="match status" value="1"/>
</dbReference>
<evidence type="ECO:0000313" key="8">
    <source>
        <dbReference type="Proteomes" id="UP001221566"/>
    </source>
</evidence>
<name>A0ABT5I4D1_VOGIN</name>
<dbReference type="GO" id="GO:0005524">
    <property type="term" value="F:ATP binding"/>
    <property type="evidence" value="ECO:0007669"/>
    <property type="project" value="UniProtKB-KW"/>
</dbReference>
<dbReference type="InterPro" id="IPR027417">
    <property type="entry name" value="P-loop_NTPase"/>
</dbReference>
<comment type="caution">
    <text evidence="7">The sequence shown here is derived from an EMBL/GenBank/DDBJ whole genome shotgun (WGS) entry which is preliminary data.</text>
</comment>
<comment type="similarity">
    <text evidence="1">Belongs to the ABC transporter superfamily.</text>
</comment>
<dbReference type="PANTHER" id="PTHR43166:SF15">
    <property type="entry name" value="HISTIDINE TRANSPORT ATP-BINDING PROTEIN HISP"/>
    <property type="match status" value="1"/>
</dbReference>
<keyword evidence="8" id="KW-1185">Reference proteome</keyword>
<sequence>MYQLTVEELHKQYGTHEVLKGVSLQAKAGDVISIIGSSGSGKSTFLRCINFLEQPSQGRIRVGNEEIRTVADKNGALRAADPRQLQRLRTRLAMVFQHFNLWGHMTVLENVIEAPVNVLGLDRAEAIVRARRYLAKVGLASAVEDKYPSHLSGGQQQRVAIARALAMEPDVMLFDEPTSALDPELVSEVLRVMQALAEEGRTMVVVTHEMGFAREVSNHVIFLHQGRIEEQGDPKQVLVAPKSERLAQFLSGSLK</sequence>
<gene>
    <name evidence="7" type="ORF">PQU93_08910</name>
</gene>
<evidence type="ECO:0000256" key="5">
    <source>
        <dbReference type="ARBA" id="ARBA00022840"/>
    </source>
</evidence>
<keyword evidence="2" id="KW-0813">Transport</keyword>
<evidence type="ECO:0000313" key="7">
    <source>
        <dbReference type="EMBL" id="MDC7690897.1"/>
    </source>
</evidence>
<protein>
    <submittedName>
        <fullName evidence="7">ATP-binding cassette domain-containing protein</fullName>
    </submittedName>
</protein>
<dbReference type="CDD" id="cd03262">
    <property type="entry name" value="ABC_HisP_GlnQ"/>
    <property type="match status" value="1"/>
</dbReference>
<feature type="domain" description="ABC transporter" evidence="6">
    <location>
        <begin position="4"/>
        <end position="250"/>
    </location>
</feature>
<dbReference type="Pfam" id="PF00005">
    <property type="entry name" value="ABC_tran"/>
    <property type="match status" value="1"/>
</dbReference>
<keyword evidence="3" id="KW-0472">Membrane</keyword>
<evidence type="ECO:0000256" key="1">
    <source>
        <dbReference type="ARBA" id="ARBA00005417"/>
    </source>
</evidence>
<dbReference type="PROSITE" id="PS50893">
    <property type="entry name" value="ABC_TRANSPORTER_2"/>
    <property type="match status" value="1"/>
</dbReference>
<keyword evidence="5 7" id="KW-0067">ATP-binding</keyword>
<evidence type="ECO:0000256" key="4">
    <source>
        <dbReference type="ARBA" id="ARBA00022741"/>
    </source>
</evidence>
<dbReference type="InterPro" id="IPR017871">
    <property type="entry name" value="ABC_transporter-like_CS"/>
</dbReference>
<dbReference type="PIRSF" id="PIRSF039085">
    <property type="entry name" value="ABC_ATPase_HisP"/>
    <property type="match status" value="1"/>
</dbReference>
<dbReference type="InterPro" id="IPR030679">
    <property type="entry name" value="ABC_ATPase_HisP-typ"/>
</dbReference>
<evidence type="ECO:0000256" key="2">
    <source>
        <dbReference type="ARBA" id="ARBA00022448"/>
    </source>
</evidence>
<dbReference type="InterPro" id="IPR003439">
    <property type="entry name" value="ABC_transporter-like_ATP-bd"/>
</dbReference>
<dbReference type="PANTHER" id="PTHR43166">
    <property type="entry name" value="AMINO ACID IMPORT ATP-BINDING PROTEIN"/>
    <property type="match status" value="1"/>
</dbReference>
<dbReference type="EMBL" id="JAQQKY010000004">
    <property type="protein sequence ID" value="MDC7690897.1"/>
    <property type="molecule type" value="Genomic_DNA"/>
</dbReference>
<organism evidence="7 8">
    <name type="scientific">Vogesella indigofera</name>
    <name type="common">Pseudomonas indigofera</name>
    <dbReference type="NCBI Taxonomy" id="45465"/>
    <lineage>
        <taxon>Bacteria</taxon>
        <taxon>Pseudomonadati</taxon>
        <taxon>Pseudomonadota</taxon>
        <taxon>Betaproteobacteria</taxon>
        <taxon>Neisseriales</taxon>
        <taxon>Chromobacteriaceae</taxon>
        <taxon>Vogesella</taxon>
    </lineage>
</organism>
<evidence type="ECO:0000256" key="3">
    <source>
        <dbReference type="ARBA" id="ARBA00022475"/>
    </source>
</evidence>
<dbReference type="SUPFAM" id="SSF52540">
    <property type="entry name" value="P-loop containing nucleoside triphosphate hydrolases"/>
    <property type="match status" value="1"/>
</dbReference>
<reference evidence="7 8" key="1">
    <citation type="submission" date="2023-01" db="EMBL/GenBank/DDBJ databases">
        <title>Novel species of the genus Vogesella isolated from rivers.</title>
        <authorList>
            <person name="Lu H."/>
        </authorList>
    </citation>
    <scope>NUCLEOTIDE SEQUENCE [LARGE SCALE GENOMIC DNA]</scope>
    <source>
        <strain evidence="7 8">SH7W</strain>
    </source>
</reference>
<keyword evidence="3" id="KW-1003">Cell membrane</keyword>
<evidence type="ECO:0000259" key="6">
    <source>
        <dbReference type="PROSITE" id="PS50893"/>
    </source>
</evidence>
<proteinExistence type="inferred from homology"/>
<dbReference type="RefSeq" id="WP_272803078.1">
    <property type="nucleotide sequence ID" value="NZ_JAQQKY010000004.1"/>
</dbReference>
<dbReference type="InterPro" id="IPR050086">
    <property type="entry name" value="MetN_ABC_transporter-like"/>
</dbReference>
<dbReference type="Proteomes" id="UP001221566">
    <property type="component" value="Unassembled WGS sequence"/>
</dbReference>
<keyword evidence="4" id="KW-0547">Nucleotide-binding</keyword>
<dbReference type="PROSITE" id="PS00211">
    <property type="entry name" value="ABC_TRANSPORTER_1"/>
    <property type="match status" value="1"/>
</dbReference>
<accession>A0ABT5I4D1</accession>
<dbReference type="Gene3D" id="3.40.50.300">
    <property type="entry name" value="P-loop containing nucleotide triphosphate hydrolases"/>
    <property type="match status" value="1"/>
</dbReference>